<keyword evidence="3 6" id="KW-0812">Transmembrane</keyword>
<evidence type="ECO:0000256" key="2">
    <source>
        <dbReference type="ARBA" id="ARBA00022475"/>
    </source>
</evidence>
<feature type="transmembrane region" description="Helical" evidence="6">
    <location>
        <begin position="16"/>
        <end position="36"/>
    </location>
</feature>
<organism evidence="7 8">
    <name type="scientific">Myceligenerans pegani</name>
    <dbReference type="NCBI Taxonomy" id="2776917"/>
    <lineage>
        <taxon>Bacteria</taxon>
        <taxon>Bacillati</taxon>
        <taxon>Actinomycetota</taxon>
        <taxon>Actinomycetes</taxon>
        <taxon>Micrococcales</taxon>
        <taxon>Promicromonosporaceae</taxon>
        <taxon>Myceligenerans</taxon>
    </lineage>
</organism>
<dbReference type="PANTHER" id="PTHR33931">
    <property type="entry name" value="HOLIN-LIKE PROTEIN CIDA-RELATED"/>
    <property type="match status" value="1"/>
</dbReference>
<keyword evidence="5 6" id="KW-0472">Membrane</keyword>
<proteinExistence type="predicted"/>
<dbReference type="Proteomes" id="UP000625527">
    <property type="component" value="Unassembled WGS sequence"/>
</dbReference>
<evidence type="ECO:0000256" key="1">
    <source>
        <dbReference type="ARBA" id="ARBA00004651"/>
    </source>
</evidence>
<dbReference type="RefSeq" id="WP_192864836.1">
    <property type="nucleotide sequence ID" value="NZ_JADAQT010000108.1"/>
</dbReference>
<evidence type="ECO:0000256" key="3">
    <source>
        <dbReference type="ARBA" id="ARBA00022692"/>
    </source>
</evidence>
<keyword evidence="2" id="KW-1003">Cell membrane</keyword>
<keyword evidence="8" id="KW-1185">Reference proteome</keyword>
<accession>A0ABR9N5M9</accession>
<feature type="transmembrane region" description="Helical" evidence="6">
    <location>
        <begin position="103"/>
        <end position="128"/>
    </location>
</feature>
<reference evidence="7 8" key="1">
    <citation type="submission" date="2020-10" db="EMBL/GenBank/DDBJ databases">
        <title>Myceligenerans pegani sp. nov., an endophytic actinomycete isolated from Peganum harmala L. in Xinjiang, China.</title>
        <authorList>
            <person name="Xin L."/>
        </authorList>
    </citation>
    <scope>NUCLEOTIDE SEQUENCE [LARGE SCALE GENOMIC DNA]</scope>
    <source>
        <strain evidence="7 8">TRM65318</strain>
    </source>
</reference>
<evidence type="ECO:0000256" key="4">
    <source>
        <dbReference type="ARBA" id="ARBA00022989"/>
    </source>
</evidence>
<sequence length="130" mass="13112">MSADDAGPPPPPTGSIARWLSGFAVLALVALGGEVVSRVLALPLPGPTLGMLVLLGLLLTPWGAALTDAVLPASDSLIALLPLLLVPLAVGVLASLDDIVEHGTAIAVALVVGWVATFLTAIVAMRLLNR</sequence>
<dbReference type="PANTHER" id="PTHR33931:SF2">
    <property type="entry name" value="HOLIN-LIKE PROTEIN CIDA"/>
    <property type="match status" value="1"/>
</dbReference>
<dbReference type="EMBL" id="JADAQT010000108">
    <property type="protein sequence ID" value="MBE1878302.1"/>
    <property type="molecule type" value="Genomic_DNA"/>
</dbReference>
<comment type="caution">
    <text evidence="7">The sequence shown here is derived from an EMBL/GenBank/DDBJ whole genome shotgun (WGS) entry which is preliminary data.</text>
</comment>
<keyword evidence="4 6" id="KW-1133">Transmembrane helix</keyword>
<evidence type="ECO:0000313" key="7">
    <source>
        <dbReference type="EMBL" id="MBE1878302.1"/>
    </source>
</evidence>
<feature type="transmembrane region" description="Helical" evidence="6">
    <location>
        <begin position="77"/>
        <end position="96"/>
    </location>
</feature>
<evidence type="ECO:0000256" key="5">
    <source>
        <dbReference type="ARBA" id="ARBA00023136"/>
    </source>
</evidence>
<protein>
    <submittedName>
        <fullName evidence="7">CidA/LrgA family protein</fullName>
    </submittedName>
</protein>
<dbReference type="InterPro" id="IPR005538">
    <property type="entry name" value="LrgA/CidA"/>
</dbReference>
<evidence type="ECO:0000313" key="8">
    <source>
        <dbReference type="Proteomes" id="UP000625527"/>
    </source>
</evidence>
<dbReference type="Pfam" id="PF03788">
    <property type="entry name" value="LrgA"/>
    <property type="match status" value="1"/>
</dbReference>
<feature type="transmembrane region" description="Helical" evidence="6">
    <location>
        <begin position="48"/>
        <end position="65"/>
    </location>
</feature>
<name>A0ABR9N5M9_9MICO</name>
<comment type="subcellular location">
    <subcellularLocation>
        <location evidence="1">Cell membrane</location>
        <topology evidence="1">Multi-pass membrane protein</topology>
    </subcellularLocation>
</comment>
<evidence type="ECO:0000256" key="6">
    <source>
        <dbReference type="SAM" id="Phobius"/>
    </source>
</evidence>
<gene>
    <name evidence="7" type="ORF">IHE71_21640</name>
</gene>